<dbReference type="PROSITE" id="PS01174">
    <property type="entry name" value="LIPASE_GDXG_SER"/>
    <property type="match status" value="1"/>
</dbReference>
<dbReference type="InterPro" id="IPR033140">
    <property type="entry name" value="Lipase_GDXG_put_SER_AS"/>
</dbReference>
<organism evidence="5 6">
    <name type="scientific">Listeria weihenstephanensis</name>
    <dbReference type="NCBI Taxonomy" id="1006155"/>
    <lineage>
        <taxon>Bacteria</taxon>
        <taxon>Bacillati</taxon>
        <taxon>Bacillota</taxon>
        <taxon>Bacilli</taxon>
        <taxon>Bacillales</taxon>
        <taxon>Listeriaceae</taxon>
        <taxon>Listeria</taxon>
    </lineage>
</organism>
<dbReference type="KEGG" id="lwi:UE46_13490"/>
<dbReference type="RefSeq" id="WP_036062669.1">
    <property type="nucleotide sequence ID" value="NZ_CP011102.1"/>
</dbReference>
<keyword evidence="6" id="KW-1185">Reference proteome</keyword>
<dbReference type="AlphaFoldDB" id="A0A1S7FX18"/>
<sequence length="368" mass="41029">MERKYPESLVADIKRKQEVVMIDDVEVLLKNIPDCDIKGAMDPRLYKEMKKMALISNFIPKSAFKMDASPKSLARLRKMFNSVDSYPMVKAEIAITKETVKAEDGYDIPMYCFKSKTPLENSPILYFIHGGGFFAGSVDVVTEALKLFVANTNMIAFSIDYRLAPENPYPTGHTDCYAGLNWIQENAARFGGDPANIFVAGDSAGGNLTQYCTNRALEDGTKAVRGQMLLYPTVNMGGVKDEHVNFSKEKYDIYPKHAKVINMSLDMMGGATDGLGEFLGTNDLMNKYLTPYMDVSPELPPTFVTVGEHDFLKIETLAYARKLTLAGVDTTTIVYKGLGHAYIDKVGYFPQSEDCIQEMTNFIIKYKG</sequence>
<accession>A0A1S7FX18</accession>
<dbReference type="Pfam" id="PF07859">
    <property type="entry name" value="Abhydrolase_3"/>
    <property type="match status" value="1"/>
</dbReference>
<dbReference type="InterPro" id="IPR029058">
    <property type="entry name" value="AB_hydrolase_fold"/>
</dbReference>
<name>A0A1S7FX18_9LIST</name>
<dbReference type="PROSITE" id="PS00122">
    <property type="entry name" value="CARBOXYLESTERASE_B_1"/>
    <property type="match status" value="1"/>
</dbReference>
<dbReference type="Proteomes" id="UP000223060">
    <property type="component" value="Chromosome"/>
</dbReference>
<dbReference type="EMBL" id="CP011102">
    <property type="protein sequence ID" value="AQY51940.1"/>
    <property type="molecule type" value="Genomic_DNA"/>
</dbReference>
<dbReference type="PANTHER" id="PTHR48081:SF8">
    <property type="entry name" value="ALPHA_BETA HYDROLASE FOLD-3 DOMAIN-CONTAINING PROTEIN-RELATED"/>
    <property type="match status" value="1"/>
</dbReference>
<reference evidence="6" key="1">
    <citation type="submission" date="2015-03" db="EMBL/GenBank/DDBJ databases">
        <authorList>
            <person name="Ferrari E."/>
            <person name="Walter M.C."/>
            <person name="Huptas C."/>
            <person name="Scherer S."/>
            <person name="Mueller-Herbst S."/>
        </authorList>
    </citation>
    <scope>NUCLEOTIDE SEQUENCE [LARGE SCALE GENOMIC DNA]</scope>
    <source>
        <strain evidence="6">LWP01</strain>
    </source>
</reference>
<evidence type="ECO:0000256" key="2">
    <source>
        <dbReference type="ARBA" id="ARBA00022801"/>
    </source>
</evidence>
<dbReference type="InterPro" id="IPR019826">
    <property type="entry name" value="Carboxylesterase_B_AS"/>
</dbReference>
<evidence type="ECO:0000259" key="4">
    <source>
        <dbReference type="Pfam" id="PF07859"/>
    </source>
</evidence>
<gene>
    <name evidence="5" type="ORF">UE46_13490</name>
</gene>
<feature type="domain" description="Alpha/beta hydrolase fold-3" evidence="4">
    <location>
        <begin position="126"/>
        <end position="343"/>
    </location>
</feature>
<dbReference type="InterPro" id="IPR050300">
    <property type="entry name" value="GDXG_lipolytic_enzyme"/>
</dbReference>
<proteinExistence type="inferred from homology"/>
<dbReference type="InterPro" id="IPR013094">
    <property type="entry name" value="AB_hydrolase_3"/>
</dbReference>
<evidence type="ECO:0000256" key="3">
    <source>
        <dbReference type="PROSITE-ProRule" id="PRU10038"/>
    </source>
</evidence>
<dbReference type="Gene3D" id="3.40.50.1820">
    <property type="entry name" value="alpha/beta hydrolase"/>
    <property type="match status" value="1"/>
</dbReference>
<evidence type="ECO:0000256" key="1">
    <source>
        <dbReference type="ARBA" id="ARBA00010515"/>
    </source>
</evidence>
<evidence type="ECO:0000313" key="6">
    <source>
        <dbReference type="Proteomes" id="UP000223060"/>
    </source>
</evidence>
<dbReference type="GO" id="GO:0016787">
    <property type="term" value="F:hydrolase activity"/>
    <property type="evidence" value="ECO:0007669"/>
    <property type="project" value="UniProtKB-KW"/>
</dbReference>
<feature type="active site" evidence="3">
    <location>
        <position position="203"/>
    </location>
</feature>
<dbReference type="PANTHER" id="PTHR48081">
    <property type="entry name" value="AB HYDROLASE SUPERFAMILY PROTEIN C4A8.06C"/>
    <property type="match status" value="1"/>
</dbReference>
<dbReference type="SUPFAM" id="SSF53474">
    <property type="entry name" value="alpha/beta-Hydrolases"/>
    <property type="match status" value="1"/>
</dbReference>
<keyword evidence="2 5" id="KW-0378">Hydrolase</keyword>
<protein>
    <submittedName>
        <fullName evidence="5">Alpha/beta hydrolase</fullName>
    </submittedName>
</protein>
<comment type="similarity">
    <text evidence="1">Belongs to the 'GDXG' lipolytic enzyme family.</text>
</comment>
<evidence type="ECO:0000313" key="5">
    <source>
        <dbReference type="EMBL" id="AQY51940.1"/>
    </source>
</evidence>